<dbReference type="InterPro" id="IPR050955">
    <property type="entry name" value="Plant_Biomass_Hydrol_Est"/>
</dbReference>
<dbReference type="InterPro" id="IPR029058">
    <property type="entry name" value="AB_hydrolase_fold"/>
</dbReference>
<reference evidence="3 4" key="1">
    <citation type="submission" date="2016-10" db="EMBL/GenBank/DDBJ databases">
        <authorList>
            <person name="de Groot N.N."/>
        </authorList>
    </citation>
    <scope>NUCLEOTIDE SEQUENCE [LARGE SCALE GENOMIC DNA]</scope>
    <source>
        <strain evidence="3 4">DSM 2895</strain>
    </source>
</reference>
<dbReference type="InterPro" id="IPR010126">
    <property type="entry name" value="Esterase_phb"/>
</dbReference>
<name>A0A1G8V684_ANEMI</name>
<evidence type="ECO:0000313" key="4">
    <source>
        <dbReference type="Proteomes" id="UP000182836"/>
    </source>
</evidence>
<dbReference type="PANTHER" id="PTHR43037:SF1">
    <property type="entry name" value="BLL1128 PROTEIN"/>
    <property type="match status" value="1"/>
</dbReference>
<gene>
    <name evidence="3" type="ORF">SAMN04487909_12254</name>
</gene>
<protein>
    <submittedName>
        <fullName evidence="3">Esterase, PHB depolymerase family</fullName>
    </submittedName>
</protein>
<dbReference type="SUPFAM" id="SSF53474">
    <property type="entry name" value="alpha/beta-Hydrolases"/>
    <property type="match status" value="2"/>
</dbReference>
<sequence length="358" mass="39989">MKKIDTEMEARAEIERMKILFWVENIIDCRDINHTLNKESLGLEDGVAMSNFLKYTYEGFTYKLYVPSGYKAGSNVPLLVMLHGCKQDPDDFAAGTRMNDLAERENLIVLYPAMSHLFNPFDPAKSNPQGCWNWFLDYNQHRREGHPKVIKGMVDDVKCNYSIDSNKVYAAGLSAGAAMASILGVTYPDVFSGIGICSGLAYDAVDVFIPADPTAQTAKYVMIQGTRDPYDCGNKAFFEMGKFKKKMPVIVFHGICDTTVHPINGQQVIIQWAQTNFLVEGGRGKAEVTPALVKADIVNGRSYSQHVYNDKRGAPLMELWMIDRMGHAWSGGSSSGSYTDPLGPDTTAILWRFFARYH</sequence>
<dbReference type="GeneID" id="42306934"/>
<dbReference type="GO" id="GO:0016787">
    <property type="term" value="F:hydrolase activity"/>
    <property type="evidence" value="ECO:0007669"/>
    <property type="project" value="UniProtKB-KW"/>
</dbReference>
<dbReference type="AlphaFoldDB" id="A0A1G8V684"/>
<dbReference type="Proteomes" id="UP000182836">
    <property type="component" value="Unassembled WGS sequence"/>
</dbReference>
<keyword evidence="1" id="KW-0732">Signal</keyword>
<dbReference type="Pfam" id="PF10503">
    <property type="entry name" value="Esterase_PHB"/>
    <property type="match status" value="1"/>
</dbReference>
<dbReference type="OrthoDB" id="9812921at2"/>
<accession>A0A1G8V684</accession>
<dbReference type="Gene3D" id="3.40.50.1820">
    <property type="entry name" value="alpha/beta hydrolase"/>
    <property type="match status" value="1"/>
</dbReference>
<dbReference type="NCBIfam" id="TIGR01840">
    <property type="entry name" value="esterase_phb"/>
    <property type="match status" value="1"/>
</dbReference>
<dbReference type="RefSeq" id="WP_052811828.1">
    <property type="nucleotide sequence ID" value="NZ_BJOA01000129.1"/>
</dbReference>
<dbReference type="GO" id="GO:0005576">
    <property type="term" value="C:extracellular region"/>
    <property type="evidence" value="ECO:0007669"/>
    <property type="project" value="InterPro"/>
</dbReference>
<evidence type="ECO:0000256" key="1">
    <source>
        <dbReference type="ARBA" id="ARBA00022729"/>
    </source>
</evidence>
<dbReference type="EMBL" id="FNED01000022">
    <property type="protein sequence ID" value="SDJ61578.1"/>
    <property type="molecule type" value="Genomic_DNA"/>
</dbReference>
<keyword evidence="2" id="KW-0378">Hydrolase</keyword>
<organism evidence="3 4">
    <name type="scientific">Aneurinibacillus migulanus</name>
    <name type="common">Bacillus migulanus</name>
    <dbReference type="NCBI Taxonomy" id="47500"/>
    <lineage>
        <taxon>Bacteria</taxon>
        <taxon>Bacillati</taxon>
        <taxon>Bacillota</taxon>
        <taxon>Bacilli</taxon>
        <taxon>Bacillales</taxon>
        <taxon>Paenibacillaceae</taxon>
        <taxon>Aneurinibacillus group</taxon>
        <taxon>Aneurinibacillus</taxon>
    </lineage>
</organism>
<evidence type="ECO:0000256" key="2">
    <source>
        <dbReference type="ARBA" id="ARBA00022801"/>
    </source>
</evidence>
<evidence type="ECO:0000313" key="3">
    <source>
        <dbReference type="EMBL" id="SDJ61578.1"/>
    </source>
</evidence>
<proteinExistence type="predicted"/>
<dbReference type="PANTHER" id="PTHR43037">
    <property type="entry name" value="UNNAMED PRODUCT-RELATED"/>
    <property type="match status" value="1"/>
</dbReference>